<comment type="caution">
    <text evidence="2">The sequence shown here is derived from an EMBL/GenBank/DDBJ whole genome shotgun (WGS) entry which is preliminary data.</text>
</comment>
<dbReference type="Proteomes" id="UP001151699">
    <property type="component" value="Chromosome A"/>
</dbReference>
<reference evidence="2" key="1">
    <citation type="submission" date="2022-07" db="EMBL/GenBank/DDBJ databases">
        <authorList>
            <person name="Trinca V."/>
            <person name="Uliana J.V.C."/>
            <person name="Torres T.T."/>
            <person name="Ward R.J."/>
            <person name="Monesi N."/>
        </authorList>
    </citation>
    <scope>NUCLEOTIDE SEQUENCE</scope>
    <source>
        <strain evidence="2">HSMRA1968</strain>
        <tissue evidence="2">Whole embryos</tissue>
    </source>
</reference>
<protein>
    <submittedName>
        <fullName evidence="2">Uncharacterized protein</fullName>
    </submittedName>
</protein>
<gene>
    <name evidence="2" type="ORF">Bhyg_03022</name>
</gene>
<organism evidence="2 3">
    <name type="scientific">Pseudolycoriella hygida</name>
    <dbReference type="NCBI Taxonomy" id="35572"/>
    <lineage>
        <taxon>Eukaryota</taxon>
        <taxon>Metazoa</taxon>
        <taxon>Ecdysozoa</taxon>
        <taxon>Arthropoda</taxon>
        <taxon>Hexapoda</taxon>
        <taxon>Insecta</taxon>
        <taxon>Pterygota</taxon>
        <taxon>Neoptera</taxon>
        <taxon>Endopterygota</taxon>
        <taxon>Diptera</taxon>
        <taxon>Nematocera</taxon>
        <taxon>Sciaroidea</taxon>
        <taxon>Sciaridae</taxon>
        <taxon>Pseudolycoriella</taxon>
    </lineage>
</organism>
<feature type="region of interest" description="Disordered" evidence="1">
    <location>
        <begin position="46"/>
        <end position="77"/>
    </location>
</feature>
<evidence type="ECO:0000313" key="2">
    <source>
        <dbReference type="EMBL" id="KAJ6647799.1"/>
    </source>
</evidence>
<sequence>MSGRPFEHQMFLLDTNFQLSDDEKIIAMKNFEMASSIKDDLECTERAKGVSSKRKPEKRGSGCTKEKRRIQDDSDQVRKRVLSKKRKVNSFGEESRQCSATGVLIEAIPVKPVAAGVSSKKMPVANKHIPLHTDASKSENVISVETELAKFIVGSAVDKTSNSVDEGYGRHNGTNNSRWIPSEVWRQQGMEVENIILTKEMTLRKDDATITLKDGESVMIIKFNNRKYVQLCNGELISIKKDT</sequence>
<dbReference type="EMBL" id="WJQU01000001">
    <property type="protein sequence ID" value="KAJ6647799.1"/>
    <property type="molecule type" value="Genomic_DNA"/>
</dbReference>
<accession>A0A9Q0S756</accession>
<keyword evidence="3" id="KW-1185">Reference proteome</keyword>
<feature type="non-terminal residue" evidence="2">
    <location>
        <position position="243"/>
    </location>
</feature>
<proteinExistence type="predicted"/>
<dbReference type="AlphaFoldDB" id="A0A9Q0S756"/>
<evidence type="ECO:0000313" key="3">
    <source>
        <dbReference type="Proteomes" id="UP001151699"/>
    </source>
</evidence>
<evidence type="ECO:0000256" key="1">
    <source>
        <dbReference type="SAM" id="MobiDB-lite"/>
    </source>
</evidence>
<name>A0A9Q0S756_9DIPT</name>